<dbReference type="AlphaFoldDB" id="A0A1X0QCF5"/>
<keyword evidence="2" id="KW-0805">Transcription regulation</keyword>
<feature type="domain" description="Response regulatory" evidence="7">
    <location>
        <begin position="202"/>
        <end position="314"/>
    </location>
</feature>
<keyword evidence="4" id="KW-0804">Transcription</keyword>
<evidence type="ECO:0000256" key="6">
    <source>
        <dbReference type="PROSITE-ProRule" id="PRU00169"/>
    </source>
</evidence>
<evidence type="ECO:0000313" key="8">
    <source>
        <dbReference type="EMBL" id="ORD97456.1"/>
    </source>
</evidence>
<dbReference type="Gene3D" id="1.10.10.10">
    <property type="entry name" value="Winged helix-like DNA-binding domain superfamily/Winged helix DNA-binding domain"/>
    <property type="match status" value="1"/>
</dbReference>
<dbReference type="Pfam" id="PF00072">
    <property type="entry name" value="Response_reg"/>
    <property type="match status" value="1"/>
</dbReference>
<comment type="caution">
    <text evidence="8">The sequence shown here is derived from an EMBL/GenBank/DDBJ whole genome shotgun (WGS) entry which is preliminary data.</text>
</comment>
<accession>A0A1X0QCF5</accession>
<proteinExistence type="predicted"/>
<dbReference type="PRINTS" id="PR00056">
    <property type="entry name" value="HSFDOMAIN"/>
</dbReference>
<evidence type="ECO:0000256" key="2">
    <source>
        <dbReference type="ARBA" id="ARBA00023015"/>
    </source>
</evidence>
<evidence type="ECO:0000256" key="3">
    <source>
        <dbReference type="ARBA" id="ARBA00023125"/>
    </source>
</evidence>
<dbReference type="InterPro" id="IPR001789">
    <property type="entry name" value="Sig_transdc_resp-reg_receiver"/>
</dbReference>
<dbReference type="VEuPathDB" id="MicrosporidiaDB:A0H76_1460"/>
<evidence type="ECO:0000256" key="4">
    <source>
        <dbReference type="ARBA" id="ARBA00023163"/>
    </source>
</evidence>
<dbReference type="GO" id="GO:0000160">
    <property type="term" value="P:phosphorelay signal transduction system"/>
    <property type="evidence" value="ECO:0007669"/>
    <property type="project" value="InterPro"/>
</dbReference>
<dbReference type="GO" id="GO:0003700">
    <property type="term" value="F:DNA-binding transcription factor activity"/>
    <property type="evidence" value="ECO:0007669"/>
    <property type="project" value="InterPro"/>
</dbReference>
<dbReference type="InterPro" id="IPR036388">
    <property type="entry name" value="WH-like_DNA-bd_sf"/>
</dbReference>
<dbReference type="Pfam" id="PF00447">
    <property type="entry name" value="HSF_DNA-bind"/>
    <property type="match status" value="1"/>
</dbReference>
<gene>
    <name evidence="8" type="primary">HFB2A</name>
    <name evidence="8" type="ORF">HERIO_688</name>
</gene>
<evidence type="ECO:0000256" key="1">
    <source>
        <dbReference type="ARBA" id="ARBA00004123"/>
    </source>
</evidence>
<dbReference type="GO" id="GO:0043565">
    <property type="term" value="F:sequence-specific DNA binding"/>
    <property type="evidence" value="ECO:0007669"/>
    <property type="project" value="InterPro"/>
</dbReference>
<name>A0A1X0QCF5_9MICR</name>
<dbReference type="Proteomes" id="UP000192356">
    <property type="component" value="Unassembled WGS sequence"/>
</dbReference>
<dbReference type="InterPro" id="IPR000232">
    <property type="entry name" value="HSF_DNA-bd"/>
</dbReference>
<comment type="subcellular location">
    <subcellularLocation>
        <location evidence="1">Nucleus</location>
    </subcellularLocation>
</comment>
<dbReference type="EMBL" id="LVKB01000022">
    <property type="protein sequence ID" value="ORD97456.1"/>
    <property type="molecule type" value="Genomic_DNA"/>
</dbReference>
<dbReference type="FunFam" id="1.10.10.10:FF:000027">
    <property type="entry name" value="Heat shock transcription factor 1"/>
    <property type="match status" value="1"/>
</dbReference>
<organism evidence="8 9">
    <name type="scientific">Hepatospora eriocheir</name>
    <dbReference type="NCBI Taxonomy" id="1081669"/>
    <lineage>
        <taxon>Eukaryota</taxon>
        <taxon>Fungi</taxon>
        <taxon>Fungi incertae sedis</taxon>
        <taxon>Microsporidia</taxon>
        <taxon>Hepatosporidae</taxon>
        <taxon>Hepatospora</taxon>
    </lineage>
</organism>
<reference evidence="8 9" key="1">
    <citation type="journal article" date="2017" name="Environ. Microbiol.">
        <title>Decay of the glycolytic pathway and adaptation to intranuclear parasitism within Enterocytozoonidae microsporidia.</title>
        <authorList>
            <person name="Wiredu Boakye D."/>
            <person name="Jaroenlak P."/>
            <person name="Prachumwat A."/>
            <person name="Williams T.A."/>
            <person name="Bateman K.S."/>
            <person name="Itsathitphaisarn O."/>
            <person name="Sritunyalucksana K."/>
            <person name="Paszkiewicz K.H."/>
            <person name="Moore K.A."/>
            <person name="Stentiford G.D."/>
            <person name="Williams B.A."/>
        </authorList>
    </citation>
    <scope>NUCLEOTIDE SEQUENCE [LARGE SCALE GENOMIC DNA]</scope>
    <source>
        <strain evidence="8 9">GB1</strain>
    </source>
</reference>
<dbReference type="SUPFAM" id="SSF52172">
    <property type="entry name" value="CheY-like"/>
    <property type="match status" value="1"/>
</dbReference>
<sequence length="340" mass="39524">MSNTGNSLPPFIIKLINMLEDRNNSKLIQWSDDGTAIVIMEPAEFASFVLPRHFKHTNLNSFIRQLNKYNFHKRKSSDQIRLCYGEDMWIFANPYFIRNRPDLISQITRKKTAQECKSVGYSFNEISTQQLDDDSDNESLNEQNIISIFHSYVINFARKSTKYFDCLIDEMTQIKRTISDMSERQNKLQKMVLLAQGFPYYKVLIAEDNSKCSLIAYKSAQSYGFEPVIVDNIRNLFSNFKTGSFELIILSAKLPNINKIIEKIRIENSQIPIILTCSEEHNSNDIFTVFKGINGVIYKPYAAEELFQTIKRVITSFMAYENSNIDKNIPKEAKSFYYEQ</sequence>
<comment type="caution">
    <text evidence="6">Lacks conserved residue(s) required for the propagation of feature annotation.</text>
</comment>
<dbReference type="Gene3D" id="3.40.50.2300">
    <property type="match status" value="1"/>
</dbReference>
<dbReference type="SMART" id="SM00415">
    <property type="entry name" value="HSF"/>
    <property type="match status" value="1"/>
</dbReference>
<dbReference type="OrthoDB" id="60033at2759"/>
<dbReference type="InterPro" id="IPR036390">
    <property type="entry name" value="WH_DNA-bd_sf"/>
</dbReference>
<dbReference type="PROSITE" id="PS50110">
    <property type="entry name" value="RESPONSE_REGULATORY"/>
    <property type="match status" value="1"/>
</dbReference>
<dbReference type="SUPFAM" id="SSF46785">
    <property type="entry name" value="Winged helix' DNA-binding domain"/>
    <property type="match status" value="1"/>
</dbReference>
<dbReference type="PANTHER" id="PTHR10015">
    <property type="entry name" value="HEAT SHOCK TRANSCRIPTION FACTOR"/>
    <property type="match status" value="1"/>
</dbReference>
<dbReference type="VEuPathDB" id="MicrosporidiaDB:HERIO_688"/>
<keyword evidence="3" id="KW-0238">DNA-binding</keyword>
<protein>
    <submittedName>
        <fullName evidence="8">HFB2A</fullName>
    </submittedName>
</protein>
<keyword evidence="5" id="KW-0539">Nucleus</keyword>
<dbReference type="GO" id="GO:0005634">
    <property type="term" value="C:nucleus"/>
    <property type="evidence" value="ECO:0007669"/>
    <property type="project" value="UniProtKB-SubCell"/>
</dbReference>
<evidence type="ECO:0000256" key="5">
    <source>
        <dbReference type="ARBA" id="ARBA00023242"/>
    </source>
</evidence>
<keyword evidence="9" id="KW-1185">Reference proteome</keyword>
<dbReference type="InterPro" id="IPR011006">
    <property type="entry name" value="CheY-like_superfamily"/>
</dbReference>
<evidence type="ECO:0000313" key="9">
    <source>
        <dbReference type="Proteomes" id="UP000192356"/>
    </source>
</evidence>
<dbReference type="PANTHER" id="PTHR10015:SF206">
    <property type="entry name" value="HSF-TYPE DNA-BINDING DOMAIN-CONTAINING PROTEIN"/>
    <property type="match status" value="1"/>
</dbReference>
<evidence type="ECO:0000259" key="7">
    <source>
        <dbReference type="PROSITE" id="PS50110"/>
    </source>
</evidence>